<dbReference type="EC" id="1.1.1.205" evidence="13 20"/>
<dbReference type="GO" id="GO:0046872">
    <property type="term" value="F:metal ion binding"/>
    <property type="evidence" value="ECO:0007669"/>
    <property type="project" value="UniProtKB-UniRule"/>
</dbReference>
<evidence type="ECO:0000313" key="22">
    <source>
        <dbReference type="EMBL" id="WKN36715.1"/>
    </source>
</evidence>
<reference evidence="22" key="2">
    <citation type="journal article" date="2024" name="Antonie Van Leeuwenhoek">
        <title>Roseihalotalea indica gen. nov., sp. nov., a halophilic Bacteroidetes from mesopelagic Southwest Indian Ocean with higher carbohydrate metabolic potential.</title>
        <authorList>
            <person name="Chen B."/>
            <person name="Zhang M."/>
            <person name="Lin D."/>
            <person name="Ye J."/>
            <person name="Tang K."/>
        </authorList>
    </citation>
    <scope>NUCLEOTIDE SEQUENCE</scope>
    <source>
        <strain evidence="22">TK19036</strain>
    </source>
</reference>
<keyword evidence="9 13" id="KW-0560">Oxidoreductase</keyword>
<dbReference type="Pfam" id="PF00571">
    <property type="entry name" value="CBS"/>
    <property type="match status" value="2"/>
</dbReference>
<feature type="domain" description="CBS" evidence="21">
    <location>
        <begin position="97"/>
        <end position="155"/>
    </location>
</feature>
<gene>
    <name evidence="13 22" type="primary">guaB</name>
    <name evidence="22" type="ORF">K4G66_30590</name>
</gene>
<feature type="binding site" evidence="13">
    <location>
        <position position="473"/>
    </location>
    <ligand>
        <name>K(+)</name>
        <dbReference type="ChEBI" id="CHEBI:29103"/>
        <note>ligand shared between two tetrameric partners</note>
    </ligand>
</feature>
<comment type="catalytic activity">
    <reaction evidence="12 13 20">
        <text>IMP + NAD(+) + H2O = XMP + NADH + H(+)</text>
        <dbReference type="Rhea" id="RHEA:11708"/>
        <dbReference type="ChEBI" id="CHEBI:15377"/>
        <dbReference type="ChEBI" id="CHEBI:15378"/>
        <dbReference type="ChEBI" id="CHEBI:57464"/>
        <dbReference type="ChEBI" id="CHEBI:57540"/>
        <dbReference type="ChEBI" id="CHEBI:57945"/>
        <dbReference type="ChEBI" id="CHEBI:58053"/>
        <dbReference type="EC" id="1.1.1.205"/>
    </reaction>
</comment>
<feature type="active site" description="Proton acceptor" evidence="13 14">
    <location>
        <position position="404"/>
    </location>
</feature>
<reference evidence="22" key="1">
    <citation type="journal article" date="2023" name="Comput. Struct. Biotechnol. J.">
        <title>Discovery of a novel marine Bacteroidetes with a rich repertoire of carbohydrate-active enzymes.</title>
        <authorList>
            <person name="Chen B."/>
            <person name="Liu G."/>
            <person name="Chen Q."/>
            <person name="Wang H."/>
            <person name="Liu L."/>
            <person name="Tang K."/>
        </authorList>
    </citation>
    <scope>NUCLEOTIDE SEQUENCE</scope>
    <source>
        <strain evidence="22">TK19036</strain>
    </source>
</reference>
<feature type="binding site" evidence="13 15">
    <location>
        <begin position="341"/>
        <end position="343"/>
    </location>
    <ligand>
        <name>IMP</name>
        <dbReference type="ChEBI" id="CHEBI:58053"/>
    </ligand>
</feature>
<evidence type="ECO:0000256" key="7">
    <source>
        <dbReference type="ARBA" id="ARBA00022755"/>
    </source>
</evidence>
<feature type="active site" description="Thioimidate intermediate" evidence="13 14">
    <location>
        <position position="308"/>
    </location>
</feature>
<dbReference type="GO" id="GO:0003938">
    <property type="term" value="F:IMP dehydrogenase activity"/>
    <property type="evidence" value="ECO:0007669"/>
    <property type="project" value="UniProtKB-UniRule"/>
</dbReference>
<comment type="similarity">
    <text evidence="2 13 19">Belongs to the IMPDH/GMPR family.</text>
</comment>
<evidence type="ECO:0000256" key="17">
    <source>
        <dbReference type="PIRSR" id="PIRSR000130-4"/>
    </source>
</evidence>
<dbReference type="GO" id="GO:0000166">
    <property type="term" value="F:nucleotide binding"/>
    <property type="evidence" value="ECO:0007669"/>
    <property type="project" value="UniProtKB-UniRule"/>
</dbReference>
<keyword evidence="4 13" id="KW-0479">Metal-binding</keyword>
<proteinExistence type="inferred from homology"/>
<protein>
    <recommendedName>
        <fullName evidence="13 20">Inosine-5'-monophosphate dehydrogenase</fullName>
        <shortName evidence="13">IMP dehydrogenase</shortName>
        <shortName evidence="13">IMPD</shortName>
        <shortName evidence="13">IMPDH</shortName>
        <ecNumber evidence="13 20">1.1.1.205</ecNumber>
    </recommendedName>
</protein>
<dbReference type="PROSITE" id="PS51371">
    <property type="entry name" value="CBS"/>
    <property type="match status" value="2"/>
</dbReference>
<feature type="binding site" evidence="13 15">
    <location>
        <position position="419"/>
    </location>
    <ligand>
        <name>IMP</name>
        <dbReference type="ChEBI" id="CHEBI:58053"/>
    </ligand>
</feature>
<keyword evidence="10 13" id="KW-0520">NAD</keyword>
<feature type="binding site" evidence="13">
    <location>
        <position position="474"/>
    </location>
    <ligand>
        <name>K(+)</name>
        <dbReference type="ChEBI" id="CHEBI:29103"/>
        <note>ligand shared between two tetrameric partners</note>
    </ligand>
</feature>
<comment type="cofactor">
    <cofactor evidence="1 13">
        <name>K(+)</name>
        <dbReference type="ChEBI" id="CHEBI:29103"/>
    </cofactor>
</comment>
<dbReference type="SUPFAM" id="SSF54631">
    <property type="entry name" value="CBS-domain pair"/>
    <property type="match status" value="1"/>
</dbReference>
<feature type="binding site" evidence="13">
    <location>
        <position position="251"/>
    </location>
    <ligand>
        <name>NAD(+)</name>
        <dbReference type="ChEBI" id="CHEBI:57540"/>
    </ligand>
</feature>
<evidence type="ECO:0000256" key="13">
    <source>
        <dbReference type="HAMAP-Rule" id="MF_01964"/>
    </source>
</evidence>
<keyword evidence="11 18" id="KW-0129">CBS domain</keyword>
<dbReference type="InterPro" id="IPR015875">
    <property type="entry name" value="IMP_DH/GMP_Rdtase_CS"/>
</dbReference>
<keyword evidence="6 13" id="KW-0332">GMP biosynthesis</keyword>
<sequence length="489" mass="52614">MTNHAEKFLYEALTYDDVLLVPNYSEILPRETEASTYLTRNIRLNIPLVSAAMDTVTESDLAIAMALAGGLGFIHKNMPIEAQAQQVRKVKRSQSGMILDPITLDAEATVADARTIMRENKIGGIPVVDSSGKLIGIITNRDLRFLKEPTQPVQEVMTRDNLVTAELGIGLEKAEDILQEYKIEKLPIVDNQGRLTGLITYKDILKNKDRPNACKDEFGRLRVGAAVGVTPDILERVEMLKNAGVDIISVDTAHGHSKGVIDACLTVKRKYPELDVVVGNIATAEGAKALVKTGADAIKVGVGPGSICTTRIIAGVGVPQLSAVYEASQAVKDSGIPIIADGGIRFSGDVVKALVAGANCVMIGSLLAGTDEAPGEVILYEGRKFKSYRGMGSIEAMEEGSKDRYFQDAEDDIKKLVPEGIVGRVPYKGLVEEVLYQMIGGLRSGMGYCGAVDIPALQQAKFVKITAAGVRESHPHDIQITREAPNYSP</sequence>
<dbReference type="SMART" id="SM01240">
    <property type="entry name" value="IMPDH"/>
    <property type="match status" value="1"/>
</dbReference>
<feature type="binding site" evidence="13">
    <location>
        <position position="472"/>
    </location>
    <ligand>
        <name>K(+)</name>
        <dbReference type="ChEBI" id="CHEBI:29103"/>
        <note>ligand shared between two tetrameric partners</note>
    </ligand>
</feature>
<evidence type="ECO:0000256" key="12">
    <source>
        <dbReference type="ARBA" id="ARBA00048028"/>
    </source>
</evidence>
<evidence type="ECO:0000256" key="15">
    <source>
        <dbReference type="PIRSR" id="PIRSR000130-2"/>
    </source>
</evidence>
<keyword evidence="7 13" id="KW-0658">Purine biosynthesis</keyword>
<feature type="binding site" evidence="13 15">
    <location>
        <begin position="388"/>
        <end position="392"/>
    </location>
    <ligand>
        <name>IMP</name>
        <dbReference type="ChEBI" id="CHEBI:58053"/>
    </ligand>
</feature>
<feature type="binding site" evidence="16">
    <location>
        <begin position="251"/>
        <end position="253"/>
    </location>
    <ligand>
        <name>NAD(+)</name>
        <dbReference type="ChEBI" id="CHEBI:57540"/>
    </ligand>
</feature>
<feature type="binding site" description="in other chain" evidence="13 17">
    <location>
        <position position="303"/>
    </location>
    <ligand>
        <name>K(+)</name>
        <dbReference type="ChEBI" id="CHEBI:29103"/>
        <note>ligand shared between two tetrameric partners</note>
    </ligand>
</feature>
<feature type="domain" description="CBS" evidence="21">
    <location>
        <begin position="157"/>
        <end position="217"/>
    </location>
</feature>
<evidence type="ECO:0000256" key="18">
    <source>
        <dbReference type="PROSITE-ProRule" id="PRU00703"/>
    </source>
</evidence>
<comment type="subunit">
    <text evidence="3 13">Homotetramer.</text>
</comment>
<dbReference type="HAMAP" id="MF_01964">
    <property type="entry name" value="IMPDH"/>
    <property type="match status" value="1"/>
</dbReference>
<dbReference type="InterPro" id="IPR000644">
    <property type="entry name" value="CBS_dom"/>
</dbReference>
<evidence type="ECO:0000256" key="3">
    <source>
        <dbReference type="ARBA" id="ARBA00011881"/>
    </source>
</evidence>
<keyword evidence="5" id="KW-0677">Repeat</keyword>
<evidence type="ECO:0000256" key="8">
    <source>
        <dbReference type="ARBA" id="ARBA00022958"/>
    </source>
</evidence>
<evidence type="ECO:0000256" key="5">
    <source>
        <dbReference type="ARBA" id="ARBA00022737"/>
    </source>
</evidence>
<dbReference type="EMBL" id="CP120682">
    <property type="protein sequence ID" value="WKN36715.1"/>
    <property type="molecule type" value="Genomic_DNA"/>
</dbReference>
<feature type="binding site" evidence="13 16">
    <location>
        <begin position="301"/>
        <end position="303"/>
    </location>
    <ligand>
        <name>NAD(+)</name>
        <dbReference type="ChEBI" id="CHEBI:57540"/>
    </ligand>
</feature>
<dbReference type="PANTHER" id="PTHR11911:SF111">
    <property type="entry name" value="INOSINE-5'-MONOPHOSPHATE DEHYDROGENASE"/>
    <property type="match status" value="1"/>
</dbReference>
<dbReference type="InterPro" id="IPR046342">
    <property type="entry name" value="CBS_dom_sf"/>
</dbReference>
<evidence type="ECO:0000256" key="1">
    <source>
        <dbReference type="ARBA" id="ARBA00001958"/>
    </source>
</evidence>
<comment type="function">
    <text evidence="13">Catalyzes the conversion of inosine 5'-phosphate (IMP) to xanthosine 5'-phosphate (XMP), the first committed and rate-limiting step in the de novo synthesis of guanine nucleotides, and therefore plays an important role in the regulation of cell growth.</text>
</comment>
<evidence type="ECO:0000256" key="2">
    <source>
        <dbReference type="ARBA" id="ARBA00005502"/>
    </source>
</evidence>
<evidence type="ECO:0000256" key="20">
    <source>
        <dbReference type="RuleBase" id="RU003928"/>
    </source>
</evidence>
<dbReference type="Pfam" id="PF00478">
    <property type="entry name" value="IMPDH"/>
    <property type="match status" value="1"/>
</dbReference>
<dbReference type="InterPro" id="IPR001093">
    <property type="entry name" value="IMP_DH_GMPRt"/>
</dbReference>
<dbReference type="FunFam" id="3.20.20.70:FF:000003">
    <property type="entry name" value="GMP reductase"/>
    <property type="match status" value="1"/>
</dbReference>
<comment type="pathway">
    <text evidence="13 20">Purine metabolism; XMP biosynthesis via de novo pathway; XMP from IMP: step 1/1.</text>
</comment>
<evidence type="ECO:0000259" key="21">
    <source>
        <dbReference type="PROSITE" id="PS51371"/>
    </source>
</evidence>
<dbReference type="CDD" id="cd00381">
    <property type="entry name" value="IMPDH"/>
    <property type="match status" value="1"/>
</dbReference>
<keyword evidence="8 13" id="KW-0630">Potassium</keyword>
<dbReference type="Gene3D" id="3.20.20.70">
    <property type="entry name" value="Aldolase class I"/>
    <property type="match status" value="1"/>
</dbReference>
<evidence type="ECO:0000256" key="19">
    <source>
        <dbReference type="RuleBase" id="RU003927"/>
    </source>
</evidence>
<evidence type="ECO:0000256" key="10">
    <source>
        <dbReference type="ARBA" id="ARBA00023027"/>
    </source>
</evidence>
<evidence type="ECO:0000256" key="16">
    <source>
        <dbReference type="PIRSR" id="PIRSR000130-3"/>
    </source>
</evidence>
<evidence type="ECO:0000256" key="9">
    <source>
        <dbReference type="ARBA" id="ARBA00023002"/>
    </source>
</evidence>
<dbReference type="SUPFAM" id="SSF51412">
    <property type="entry name" value="Inosine monophosphate dehydrogenase (IMPDH)"/>
    <property type="match status" value="1"/>
</dbReference>
<dbReference type="CDD" id="cd04601">
    <property type="entry name" value="CBS_pair_IMPDH"/>
    <property type="match status" value="1"/>
</dbReference>
<dbReference type="PIRSF" id="PIRSF000130">
    <property type="entry name" value="IMPDH"/>
    <property type="match status" value="1"/>
</dbReference>
<feature type="binding site" description="in other chain" evidence="13 17">
    <location>
        <position position="308"/>
    </location>
    <ligand>
        <name>K(+)</name>
        <dbReference type="ChEBI" id="CHEBI:29103"/>
        <note>ligand shared between two tetrameric partners</note>
    </ligand>
</feature>
<dbReference type="GO" id="GO:0006183">
    <property type="term" value="P:GTP biosynthetic process"/>
    <property type="evidence" value="ECO:0007669"/>
    <property type="project" value="TreeGrafter"/>
</dbReference>
<evidence type="ECO:0000256" key="4">
    <source>
        <dbReference type="ARBA" id="ARBA00022723"/>
    </source>
</evidence>
<feature type="binding site" description="in other chain" evidence="13 17">
    <location>
        <position position="305"/>
    </location>
    <ligand>
        <name>K(+)</name>
        <dbReference type="ChEBI" id="CHEBI:29103"/>
        <note>ligand shared between two tetrameric partners</note>
    </ligand>
</feature>
<evidence type="ECO:0000256" key="14">
    <source>
        <dbReference type="PIRSR" id="PIRSR000130-1"/>
    </source>
</evidence>
<accession>A0AA49JGL1</accession>
<dbReference type="NCBIfam" id="TIGR01302">
    <property type="entry name" value="IMP_dehydrog"/>
    <property type="match status" value="1"/>
</dbReference>
<dbReference type="SMART" id="SM00116">
    <property type="entry name" value="CBS"/>
    <property type="match status" value="2"/>
</dbReference>
<dbReference type="AlphaFoldDB" id="A0AA49JGL1"/>
<dbReference type="PANTHER" id="PTHR11911">
    <property type="entry name" value="INOSINE-5-MONOPHOSPHATE DEHYDROGENASE RELATED"/>
    <property type="match status" value="1"/>
</dbReference>
<dbReference type="InterPro" id="IPR005990">
    <property type="entry name" value="IMP_DH"/>
</dbReference>
<dbReference type="GO" id="GO:0006177">
    <property type="term" value="P:GMP biosynthetic process"/>
    <property type="evidence" value="ECO:0007669"/>
    <property type="project" value="UniProtKB-UniRule"/>
</dbReference>
<evidence type="ECO:0000256" key="6">
    <source>
        <dbReference type="ARBA" id="ARBA00022749"/>
    </source>
</evidence>
<feature type="binding site" evidence="13 15">
    <location>
        <begin position="364"/>
        <end position="365"/>
    </location>
    <ligand>
        <name>IMP</name>
        <dbReference type="ChEBI" id="CHEBI:58053"/>
    </ligand>
</feature>
<dbReference type="InterPro" id="IPR013785">
    <property type="entry name" value="Aldolase_TIM"/>
</dbReference>
<organism evidence="22">
    <name type="scientific">Roseihalotalea indica</name>
    <dbReference type="NCBI Taxonomy" id="2867963"/>
    <lineage>
        <taxon>Bacteria</taxon>
        <taxon>Pseudomonadati</taxon>
        <taxon>Bacteroidota</taxon>
        <taxon>Cytophagia</taxon>
        <taxon>Cytophagales</taxon>
        <taxon>Catalimonadaceae</taxon>
        <taxon>Roseihalotalea</taxon>
    </lineage>
</organism>
<name>A0AA49JGL1_9BACT</name>
<feature type="binding site" evidence="13 15">
    <location>
        <position position="306"/>
    </location>
    <ligand>
        <name>IMP</name>
        <dbReference type="ChEBI" id="CHEBI:58053"/>
    </ligand>
</feature>
<comment type="caution">
    <text evidence="13">Lacks conserved residue(s) required for the propagation of feature annotation.</text>
</comment>
<comment type="activity regulation">
    <text evidence="13">Mycophenolic acid (MPA) is a non-competitive inhibitor that prevents formation of the closed enzyme conformation by binding to the same site as the amobile flap. In contrast, mizoribine monophosphate (MZP) is a competitive inhibitor that induces the closed conformation. MPA is a potent inhibitor of mammalian IMPDHs but a poor inhibitor of the bacterial enzymes. MZP is a more potent inhibitor of bacterial IMPDH.</text>
</comment>
<evidence type="ECO:0000256" key="11">
    <source>
        <dbReference type="ARBA" id="ARBA00023122"/>
    </source>
</evidence>
<dbReference type="PROSITE" id="PS00487">
    <property type="entry name" value="IMP_DH_GMP_RED"/>
    <property type="match status" value="1"/>
</dbReference>